<proteinExistence type="predicted"/>
<evidence type="ECO:0000313" key="2">
    <source>
        <dbReference type="EMBL" id="MBP2354233.1"/>
    </source>
</evidence>
<feature type="compositionally biased region" description="Polar residues" evidence="1">
    <location>
        <begin position="8"/>
        <end position="17"/>
    </location>
</feature>
<sequence>MPRPAHQLSAQTCSATSAPGGDIRSTNSSAPRLTGTTTAFDPCETAPTIVSSHRAHCWSTASGRPWSQSAPSVHHRGIRRNDSGKVIIAST</sequence>
<dbReference type="Proteomes" id="UP000755585">
    <property type="component" value="Unassembled WGS sequence"/>
</dbReference>
<name>A0ABS4URH3_9ACTN</name>
<comment type="caution">
    <text evidence="2">The sequence shown here is derived from an EMBL/GenBank/DDBJ whole genome shotgun (WGS) entry which is preliminary data.</text>
</comment>
<feature type="region of interest" description="Disordered" evidence="1">
    <location>
        <begin position="1"/>
        <end position="42"/>
    </location>
</feature>
<evidence type="ECO:0000256" key="1">
    <source>
        <dbReference type="SAM" id="MobiDB-lite"/>
    </source>
</evidence>
<feature type="compositionally biased region" description="Polar residues" evidence="1">
    <location>
        <begin position="24"/>
        <end position="39"/>
    </location>
</feature>
<dbReference type="EMBL" id="JAGINT010000002">
    <property type="protein sequence ID" value="MBP2354233.1"/>
    <property type="molecule type" value="Genomic_DNA"/>
</dbReference>
<organism evidence="2 3">
    <name type="scientific">Kribbella aluminosa</name>
    <dbReference type="NCBI Taxonomy" id="416017"/>
    <lineage>
        <taxon>Bacteria</taxon>
        <taxon>Bacillati</taxon>
        <taxon>Actinomycetota</taxon>
        <taxon>Actinomycetes</taxon>
        <taxon>Propionibacteriales</taxon>
        <taxon>Kribbellaceae</taxon>
        <taxon>Kribbella</taxon>
    </lineage>
</organism>
<accession>A0ABS4URH3</accession>
<feature type="compositionally biased region" description="Polar residues" evidence="1">
    <location>
        <begin position="62"/>
        <end position="71"/>
    </location>
</feature>
<gene>
    <name evidence="2" type="ORF">JOF29_005343</name>
</gene>
<reference evidence="2 3" key="1">
    <citation type="submission" date="2021-03" db="EMBL/GenBank/DDBJ databases">
        <title>Sequencing the genomes of 1000 actinobacteria strains.</title>
        <authorList>
            <person name="Klenk H.-P."/>
        </authorList>
    </citation>
    <scope>NUCLEOTIDE SEQUENCE [LARGE SCALE GENOMIC DNA]</scope>
    <source>
        <strain evidence="2 3">DSM 18824</strain>
    </source>
</reference>
<keyword evidence="3" id="KW-1185">Reference proteome</keyword>
<evidence type="ECO:0000313" key="3">
    <source>
        <dbReference type="Proteomes" id="UP000755585"/>
    </source>
</evidence>
<feature type="region of interest" description="Disordered" evidence="1">
    <location>
        <begin position="62"/>
        <end position="91"/>
    </location>
</feature>
<protein>
    <submittedName>
        <fullName evidence="2">Uncharacterized protein</fullName>
    </submittedName>
</protein>